<evidence type="ECO:0000313" key="2">
    <source>
        <dbReference type="EMBL" id="CCD01944.1"/>
    </source>
</evidence>
<dbReference type="Gene3D" id="2.60.120.260">
    <property type="entry name" value="Galactose-binding domain-like"/>
    <property type="match status" value="1"/>
</dbReference>
<dbReference type="InterPro" id="IPR008979">
    <property type="entry name" value="Galactose-bd-like_sf"/>
</dbReference>
<feature type="compositionally biased region" description="Low complexity" evidence="1">
    <location>
        <begin position="130"/>
        <end position="144"/>
    </location>
</feature>
<proteinExistence type="predicted"/>
<keyword evidence="3" id="KW-1185">Reference proteome</keyword>
<dbReference type="EMBL" id="HE577329">
    <property type="protein sequence ID" value="CCD01944.1"/>
    <property type="molecule type" value="Genomic_DNA"/>
</dbReference>
<geneLocation type="plasmid" evidence="2 3">
    <name>AZOBR_p2</name>
</geneLocation>
<reference evidence="2 3" key="1">
    <citation type="journal article" date="2011" name="PLoS Genet.">
        <title>Azospirillum genomes reveal transition of bacteria from aquatic to terrestrial environments.</title>
        <authorList>
            <person name="Wisniewski-Dye F."/>
            <person name="Borziak K."/>
            <person name="Khalsa-Moyers G."/>
            <person name="Alexandre G."/>
            <person name="Sukharnikov L.O."/>
            <person name="Wuichet K."/>
            <person name="Hurst G.B."/>
            <person name="McDonald W.H."/>
            <person name="Robertson J.S."/>
            <person name="Barbe V."/>
            <person name="Calteau A."/>
            <person name="Rouy Z."/>
            <person name="Mangenot S."/>
            <person name="Prigent-Combaret C."/>
            <person name="Normand P."/>
            <person name="Boyer M."/>
            <person name="Siguier P."/>
            <person name="Dessaux Y."/>
            <person name="Elmerich C."/>
            <person name="Condemine G."/>
            <person name="Krishnen G."/>
            <person name="Kennedy I."/>
            <person name="Paterson A.H."/>
            <person name="Gonzalez V."/>
            <person name="Mavingui P."/>
            <person name="Zhulin I.B."/>
        </authorList>
    </citation>
    <scope>NUCLEOTIDE SEQUENCE [LARGE SCALE GENOMIC DNA]</scope>
    <source>
        <strain evidence="2 3">Sp245</strain>
    </source>
</reference>
<sequence length="222" mass="22433">MARLHAVTGRSVTPLSAGWELCVTEPGGTPAGDWLPAPVPGTVAQALRAAGLYRLGEPLPLHDRDVWYRVTLTGDGPCTLRFHGLATVAEVWLDGKAHPGQRQHVPAPRRARHAARDARAAHRLPRPEPGAEGAEGAGPLAGPAGQAGGAARGEDHAAGAHARMVPARAGGRPLAPGGTDHGGRSAARPLGGPARHAGGAGRPPVPDAGGGLERVRSPAGLA</sequence>
<feature type="compositionally biased region" description="Low complexity" evidence="1">
    <location>
        <begin position="166"/>
        <end position="178"/>
    </location>
</feature>
<organism evidence="2 3">
    <name type="scientific">Azospirillum baldaniorum</name>
    <dbReference type="NCBI Taxonomy" id="1064539"/>
    <lineage>
        <taxon>Bacteria</taxon>
        <taxon>Pseudomonadati</taxon>
        <taxon>Pseudomonadota</taxon>
        <taxon>Alphaproteobacteria</taxon>
        <taxon>Rhodospirillales</taxon>
        <taxon>Azospirillaceae</taxon>
        <taxon>Azospirillum</taxon>
    </lineage>
</organism>
<keyword evidence="2" id="KW-0614">Plasmid</keyword>
<accession>A0A9P1JY42</accession>
<dbReference type="SUPFAM" id="SSF49785">
    <property type="entry name" value="Galactose-binding domain-like"/>
    <property type="match status" value="1"/>
</dbReference>
<dbReference type="AlphaFoldDB" id="A0A9P1JY42"/>
<dbReference type="KEGG" id="abs:AZOBR_p270140"/>
<protein>
    <submittedName>
        <fullName evidence="2">Uncharacterized protein</fullName>
    </submittedName>
</protein>
<evidence type="ECO:0000256" key="1">
    <source>
        <dbReference type="SAM" id="MobiDB-lite"/>
    </source>
</evidence>
<feature type="compositionally biased region" description="Low complexity" evidence="1">
    <location>
        <begin position="186"/>
        <end position="197"/>
    </location>
</feature>
<feature type="region of interest" description="Disordered" evidence="1">
    <location>
        <begin position="98"/>
        <end position="222"/>
    </location>
</feature>
<dbReference type="Proteomes" id="UP000007319">
    <property type="component" value="Plasmid AZOBR_p2"/>
</dbReference>
<gene>
    <name evidence="2" type="ORF">AZOBR_p270140</name>
</gene>
<name>A0A9P1JY42_9PROT</name>
<evidence type="ECO:0000313" key="3">
    <source>
        <dbReference type="Proteomes" id="UP000007319"/>
    </source>
</evidence>